<organism evidence="4">
    <name type="scientific">viral metagenome</name>
    <dbReference type="NCBI Taxonomy" id="1070528"/>
    <lineage>
        <taxon>unclassified sequences</taxon>
        <taxon>metagenomes</taxon>
        <taxon>organismal metagenomes</taxon>
    </lineage>
</organism>
<dbReference type="EMBL" id="MN739955">
    <property type="protein sequence ID" value="QHT79768.1"/>
    <property type="molecule type" value="Genomic_DNA"/>
</dbReference>
<evidence type="ECO:0000256" key="2">
    <source>
        <dbReference type="SAM" id="MobiDB-lite"/>
    </source>
</evidence>
<evidence type="ECO:0000259" key="3">
    <source>
        <dbReference type="PROSITE" id="PS51278"/>
    </source>
</evidence>
<dbReference type="Gene3D" id="3.60.20.10">
    <property type="entry name" value="Glutamine Phosphoribosylpyrophosphate, subunit 1, domain 1"/>
    <property type="match status" value="1"/>
</dbReference>
<keyword evidence="1" id="KW-0315">Glutamine amidotransferase</keyword>
<dbReference type="InterPro" id="IPR052373">
    <property type="entry name" value="Gamma-glu_amide_hydrolase"/>
</dbReference>
<dbReference type="SUPFAM" id="SSF56235">
    <property type="entry name" value="N-terminal nucleophile aminohydrolases (Ntn hydrolases)"/>
    <property type="match status" value="1"/>
</dbReference>
<protein>
    <recommendedName>
        <fullName evidence="3">Glutamine amidotransferase type-2 domain-containing protein</fullName>
    </recommendedName>
</protein>
<dbReference type="PROSITE" id="PS51278">
    <property type="entry name" value="GATASE_TYPE_2"/>
    <property type="match status" value="1"/>
</dbReference>
<proteinExistence type="predicted"/>
<sequence length="352" mass="41030">MCRLFFSFRNKSIKPLLEEFLAQSTHGAKYTPNLDNHRDHTTHTDGFGIAWKSQHEKDWEIYKQSKLYTEDDHLDAVLDKVKNWGRESKRKLREHSSEKLAPNNLVIAHIRKKTKGDIAIENTHPFHYAGQIFAQNGKIADFEKHEKLLRSYILRSLTHEIQGETDTECLFFMFLSCKKYLEHRDRYLRKNNTRKRHSTIPNFTKAQIKLYEKIISYMDMKPVASNHSRRTRSSRKKTPSSGSSLTGENTTDVNAFALLTGIFKKHSIELVANIIYANSEIVLISRYIFYDKANYNEKQIPTSLYWNKCNQYGNSGILITSEPLAKYDSVLFPENTVAILDYKKSELSIHKI</sequence>
<feature type="region of interest" description="Disordered" evidence="2">
    <location>
        <begin position="223"/>
        <end position="247"/>
    </location>
</feature>
<dbReference type="PANTHER" id="PTHR43187:SF1">
    <property type="entry name" value="GLUTAMINE AMIDOTRANSFERASE DUG3-RELATED"/>
    <property type="match status" value="1"/>
</dbReference>
<dbReference type="InterPro" id="IPR017932">
    <property type="entry name" value="GATase_2_dom"/>
</dbReference>
<dbReference type="AlphaFoldDB" id="A0A6C0HGL5"/>
<dbReference type="InterPro" id="IPR029055">
    <property type="entry name" value="Ntn_hydrolases_N"/>
</dbReference>
<dbReference type="Pfam" id="PF13230">
    <property type="entry name" value="GATase_4"/>
    <property type="match status" value="1"/>
</dbReference>
<dbReference type="InterPro" id="IPR026869">
    <property type="entry name" value="EgtC-like"/>
</dbReference>
<dbReference type="PANTHER" id="PTHR43187">
    <property type="entry name" value="GLUTAMINE AMIDOTRANSFERASE DUG3-RELATED"/>
    <property type="match status" value="1"/>
</dbReference>
<feature type="compositionally biased region" description="Basic residues" evidence="2">
    <location>
        <begin position="227"/>
        <end position="238"/>
    </location>
</feature>
<name>A0A6C0HGL5_9ZZZZ</name>
<evidence type="ECO:0000256" key="1">
    <source>
        <dbReference type="ARBA" id="ARBA00022962"/>
    </source>
</evidence>
<feature type="domain" description="Glutamine amidotransferase type-2" evidence="3">
    <location>
        <begin position="2"/>
        <end position="352"/>
    </location>
</feature>
<evidence type="ECO:0000313" key="4">
    <source>
        <dbReference type="EMBL" id="QHT79768.1"/>
    </source>
</evidence>
<accession>A0A6C0HGL5</accession>
<reference evidence="4" key="1">
    <citation type="journal article" date="2020" name="Nature">
        <title>Giant virus diversity and host interactions through global metagenomics.</title>
        <authorList>
            <person name="Schulz F."/>
            <person name="Roux S."/>
            <person name="Paez-Espino D."/>
            <person name="Jungbluth S."/>
            <person name="Walsh D.A."/>
            <person name="Denef V.J."/>
            <person name="McMahon K.D."/>
            <person name="Konstantinidis K.T."/>
            <person name="Eloe-Fadrosh E.A."/>
            <person name="Kyrpides N.C."/>
            <person name="Woyke T."/>
        </authorList>
    </citation>
    <scope>NUCLEOTIDE SEQUENCE</scope>
    <source>
        <strain evidence="4">GVMAG-M-3300023184-105</strain>
    </source>
</reference>